<dbReference type="EMBL" id="CAJHJT010000034">
    <property type="protein sequence ID" value="CAD7003880.1"/>
    <property type="molecule type" value="Genomic_DNA"/>
</dbReference>
<evidence type="ECO:0000256" key="10">
    <source>
        <dbReference type="ARBA" id="ARBA00023286"/>
    </source>
</evidence>
<keyword evidence="3" id="KW-1003">Cell membrane</keyword>
<keyword evidence="10" id="KW-1071">Ligand-gated ion channel</keyword>
<evidence type="ECO:0000256" key="2">
    <source>
        <dbReference type="ARBA" id="ARBA00022448"/>
    </source>
</evidence>
<dbReference type="PANTHER" id="PTHR42643:SF42">
    <property type="entry name" value="IONOTROPIC GLUTAMATE RECEPTOR L-GLUTAMATE AND GLYCINE-BINDING DOMAIN-CONTAINING PROTEIN"/>
    <property type="match status" value="1"/>
</dbReference>
<keyword evidence="4 13" id="KW-0812">Transmembrane</keyword>
<dbReference type="Gene3D" id="3.40.190.10">
    <property type="entry name" value="Periplasmic binding protein-like II"/>
    <property type="match status" value="1"/>
</dbReference>
<dbReference type="AlphaFoldDB" id="A0A811UYC5"/>
<evidence type="ECO:0000259" key="14">
    <source>
        <dbReference type="Pfam" id="PF10613"/>
    </source>
</evidence>
<keyword evidence="8" id="KW-0675">Receptor</keyword>
<dbReference type="Gene3D" id="1.10.287.70">
    <property type="match status" value="1"/>
</dbReference>
<dbReference type="Proteomes" id="UP000606786">
    <property type="component" value="Unassembled WGS sequence"/>
</dbReference>
<accession>A0A811UYC5</accession>
<comment type="caution">
    <text evidence="15">The sequence shown here is derived from an EMBL/GenBank/DDBJ whole genome shotgun (WGS) entry which is preliminary data.</text>
</comment>
<feature type="coiled-coil region" evidence="12">
    <location>
        <begin position="226"/>
        <end position="253"/>
    </location>
</feature>
<name>A0A811UYC5_CERCA</name>
<evidence type="ECO:0000313" key="15">
    <source>
        <dbReference type="EMBL" id="CAD7003880.1"/>
    </source>
</evidence>
<dbReference type="GO" id="GO:0005886">
    <property type="term" value="C:plasma membrane"/>
    <property type="evidence" value="ECO:0007669"/>
    <property type="project" value="UniProtKB-SubCell"/>
</dbReference>
<sequence length="303" mass="34381">KKRVTNKNFTDTLEHYLTTPYDTHLDSMNRFNFALLSNVRDLYNFSFVMSKTASWGYLKNGKFDGMIGALVRKQADIGGSPIFFRIERAKVIDYTTRTWVARPCFIFRHPPSTKKDRIVFLQTFSNTVWILLGLCGIFTICLLWLLTTVERKLAAAGVVRQLGMGIRNDTRGSVNKTNNKSKQQQAIGVNGEQQVRDGCSAWMTVSDGTMPCDGAYKNAFSSLGRITKEQQRKQKLQKLVKRDKRERRQKHEQNISFRHCMLGCGNACCGQTGTDVAQQRVGLFFESLLFYVGSICQQGKVAV</sequence>
<keyword evidence="9" id="KW-0325">Glycoprotein</keyword>
<evidence type="ECO:0000256" key="3">
    <source>
        <dbReference type="ARBA" id="ARBA00022475"/>
    </source>
</evidence>
<keyword evidence="12" id="KW-0175">Coiled coil</keyword>
<dbReference type="InterPro" id="IPR019594">
    <property type="entry name" value="Glu/Gly-bd"/>
</dbReference>
<evidence type="ECO:0000256" key="9">
    <source>
        <dbReference type="ARBA" id="ARBA00023180"/>
    </source>
</evidence>
<feature type="transmembrane region" description="Helical" evidence="13">
    <location>
        <begin position="118"/>
        <end position="146"/>
    </location>
</feature>
<evidence type="ECO:0000256" key="13">
    <source>
        <dbReference type="SAM" id="Phobius"/>
    </source>
</evidence>
<feature type="non-terminal residue" evidence="15">
    <location>
        <position position="303"/>
    </location>
</feature>
<evidence type="ECO:0000256" key="5">
    <source>
        <dbReference type="ARBA" id="ARBA00022989"/>
    </source>
</evidence>
<keyword evidence="5 13" id="KW-1133">Transmembrane helix</keyword>
<keyword evidence="2" id="KW-0813">Transport</keyword>
<organism evidence="15 16">
    <name type="scientific">Ceratitis capitata</name>
    <name type="common">Mediterranean fruit fly</name>
    <name type="synonym">Tephritis capitata</name>
    <dbReference type="NCBI Taxonomy" id="7213"/>
    <lineage>
        <taxon>Eukaryota</taxon>
        <taxon>Metazoa</taxon>
        <taxon>Ecdysozoa</taxon>
        <taxon>Arthropoda</taxon>
        <taxon>Hexapoda</taxon>
        <taxon>Insecta</taxon>
        <taxon>Pterygota</taxon>
        <taxon>Neoptera</taxon>
        <taxon>Endopterygota</taxon>
        <taxon>Diptera</taxon>
        <taxon>Brachycera</taxon>
        <taxon>Muscomorpha</taxon>
        <taxon>Tephritoidea</taxon>
        <taxon>Tephritidae</taxon>
        <taxon>Ceratitis</taxon>
        <taxon>Ceratitis</taxon>
    </lineage>
</organism>
<gene>
    <name evidence="15" type="ORF">CCAP1982_LOCUS12310</name>
</gene>
<proteinExistence type="predicted"/>
<evidence type="ECO:0000256" key="7">
    <source>
        <dbReference type="ARBA" id="ARBA00023136"/>
    </source>
</evidence>
<keyword evidence="6" id="KW-0406">Ion transport</keyword>
<dbReference type="GO" id="GO:0015276">
    <property type="term" value="F:ligand-gated monoatomic ion channel activity"/>
    <property type="evidence" value="ECO:0007669"/>
    <property type="project" value="InterPro"/>
</dbReference>
<evidence type="ECO:0000256" key="6">
    <source>
        <dbReference type="ARBA" id="ARBA00023065"/>
    </source>
</evidence>
<keyword evidence="11" id="KW-0407">Ion channel</keyword>
<protein>
    <submittedName>
        <fullName evidence="15">(Mediterranean fruit fly) hypothetical protein</fullName>
    </submittedName>
</protein>
<evidence type="ECO:0000313" key="16">
    <source>
        <dbReference type="Proteomes" id="UP000606786"/>
    </source>
</evidence>
<evidence type="ECO:0000256" key="11">
    <source>
        <dbReference type="ARBA" id="ARBA00023303"/>
    </source>
</evidence>
<dbReference type="OrthoDB" id="6424337at2759"/>
<dbReference type="FunFam" id="3.40.190.10:FF:000188">
    <property type="entry name" value="Ionotropic receptor 64a"/>
    <property type="match status" value="1"/>
</dbReference>
<evidence type="ECO:0000256" key="12">
    <source>
        <dbReference type="SAM" id="Coils"/>
    </source>
</evidence>
<dbReference type="SUPFAM" id="SSF53850">
    <property type="entry name" value="Periplasmic binding protein-like II"/>
    <property type="match status" value="1"/>
</dbReference>
<keyword evidence="16" id="KW-1185">Reference proteome</keyword>
<dbReference type="PANTHER" id="PTHR42643">
    <property type="entry name" value="IONOTROPIC RECEPTOR 20A-RELATED"/>
    <property type="match status" value="1"/>
</dbReference>
<comment type="subcellular location">
    <subcellularLocation>
        <location evidence="1">Cell membrane</location>
        <topology evidence="1">Multi-pass membrane protein</topology>
    </subcellularLocation>
</comment>
<reference evidence="15" key="1">
    <citation type="submission" date="2020-11" db="EMBL/GenBank/DDBJ databases">
        <authorList>
            <person name="Whitehead M."/>
        </authorList>
    </citation>
    <scope>NUCLEOTIDE SEQUENCE</scope>
    <source>
        <strain evidence="15">EGII</strain>
    </source>
</reference>
<evidence type="ECO:0000256" key="8">
    <source>
        <dbReference type="ARBA" id="ARBA00023170"/>
    </source>
</evidence>
<keyword evidence="7 13" id="KW-0472">Membrane</keyword>
<evidence type="ECO:0000256" key="1">
    <source>
        <dbReference type="ARBA" id="ARBA00004651"/>
    </source>
</evidence>
<dbReference type="Pfam" id="PF10613">
    <property type="entry name" value="Lig_chan-Glu_bd"/>
    <property type="match status" value="1"/>
</dbReference>
<evidence type="ECO:0000256" key="4">
    <source>
        <dbReference type="ARBA" id="ARBA00022692"/>
    </source>
</evidence>
<dbReference type="InterPro" id="IPR052192">
    <property type="entry name" value="Insect_Ionotropic_Sensory_Rcpt"/>
</dbReference>
<feature type="domain" description="Ionotropic glutamate receptor L-glutamate and glycine-binding" evidence="14">
    <location>
        <begin position="26"/>
        <end position="97"/>
    </location>
</feature>